<dbReference type="PANTHER" id="PTHR33129:SF3">
    <property type="entry name" value="HOT SPOT (RHS) PROTEIN, PUTATIVE-RELATED"/>
    <property type="match status" value="1"/>
</dbReference>
<feature type="domain" description="Retrotransposon hot spot protein N-terminal" evidence="3">
    <location>
        <begin position="188"/>
        <end position="314"/>
    </location>
</feature>
<dbReference type="EMBL" id="CAEX01006189">
    <property type="protein sequence ID" value="CCD20725.1"/>
    <property type="molecule type" value="Genomic_DNA"/>
</dbReference>
<evidence type="ECO:0000259" key="2">
    <source>
        <dbReference type="Pfam" id="PF07999"/>
    </source>
</evidence>
<dbReference type="InterPro" id="IPR056000">
    <property type="entry name" value="DUF7578"/>
</dbReference>
<organism evidence="5 6">
    <name type="scientific">Trypanosoma vivax (strain Y486)</name>
    <dbReference type="NCBI Taxonomy" id="1055687"/>
    <lineage>
        <taxon>Eukaryota</taxon>
        <taxon>Discoba</taxon>
        <taxon>Euglenozoa</taxon>
        <taxon>Kinetoplastea</taxon>
        <taxon>Metakinetoplastina</taxon>
        <taxon>Trypanosomatida</taxon>
        <taxon>Trypanosomatidae</taxon>
        <taxon>Trypanosoma</taxon>
        <taxon>Duttonella</taxon>
    </lineage>
</organism>
<dbReference type="Pfam" id="PF20445">
    <property type="entry name" value="RHS_N"/>
    <property type="match status" value="1"/>
</dbReference>
<feature type="domain" description="DUF7578" evidence="4">
    <location>
        <begin position="69"/>
        <end position="111"/>
    </location>
</feature>
<reference evidence="5 6" key="1">
    <citation type="journal article" date="2012" name="Proc. Natl. Acad. Sci. U.S.A.">
        <title>Antigenic diversity is generated by distinct evolutionary mechanisms in African trypanosome species.</title>
        <authorList>
            <person name="Jackson A.P."/>
            <person name="Berry A."/>
            <person name="Aslett M."/>
            <person name="Allison H.C."/>
            <person name="Burton P."/>
            <person name="Vavrova-Anderson J."/>
            <person name="Brown R."/>
            <person name="Browne H."/>
            <person name="Corton N."/>
            <person name="Hauser H."/>
            <person name="Gamble J."/>
            <person name="Gilderthorp R."/>
            <person name="Marcello L."/>
            <person name="McQuillan J."/>
            <person name="Otto T.D."/>
            <person name="Quail M.A."/>
            <person name="Sanders M.J."/>
            <person name="van Tonder A."/>
            <person name="Ginger M.L."/>
            <person name="Field M.C."/>
            <person name="Barry J.D."/>
            <person name="Hertz-Fowler C."/>
            <person name="Berriman M."/>
        </authorList>
    </citation>
    <scope>NUCLEOTIDE SEQUENCE</scope>
    <source>
        <strain evidence="5 6">Y486</strain>
    </source>
</reference>
<gene>
    <name evidence="5" type="ORF">TvY486_0035960</name>
</gene>
<evidence type="ECO:0000313" key="6">
    <source>
        <dbReference type="Proteomes" id="UP000009027"/>
    </source>
</evidence>
<evidence type="ECO:0000259" key="3">
    <source>
        <dbReference type="Pfam" id="PF20445"/>
    </source>
</evidence>
<proteinExistence type="predicted"/>
<feature type="domain" description="Retrotransposon hot spot protein,C-terminal" evidence="2">
    <location>
        <begin position="326"/>
        <end position="649"/>
    </location>
</feature>
<dbReference type="InterPro" id="IPR052980">
    <property type="entry name" value="Crinkler_effector"/>
</dbReference>
<evidence type="ECO:0008006" key="7">
    <source>
        <dbReference type="Google" id="ProtNLM"/>
    </source>
</evidence>
<dbReference type="InterPro" id="IPR046835">
    <property type="entry name" value="RHS_N"/>
</dbReference>
<evidence type="ECO:0000259" key="4">
    <source>
        <dbReference type="Pfam" id="PF24466"/>
    </source>
</evidence>
<evidence type="ECO:0000256" key="1">
    <source>
        <dbReference type="SAM" id="MobiDB-lite"/>
    </source>
</evidence>
<keyword evidence="6" id="KW-1185">Reference proteome</keyword>
<accession>F9WT36</accession>
<dbReference type="InterPro" id="IPR006518">
    <property type="entry name" value="Trypano_RHS"/>
</dbReference>
<dbReference type="PANTHER" id="PTHR33129">
    <property type="entry name" value="PROTEIN KINASE DOMAIN-CONTAINING PROTEIN-RELATED"/>
    <property type="match status" value="1"/>
</dbReference>
<evidence type="ECO:0000313" key="5">
    <source>
        <dbReference type="EMBL" id="CCD20725.1"/>
    </source>
</evidence>
<dbReference type="InterPro" id="IPR046836">
    <property type="entry name" value="RHS_C"/>
</dbReference>
<dbReference type="AlphaFoldDB" id="F9WT36"/>
<dbReference type="Proteomes" id="UP000009027">
    <property type="component" value="Unassembled WGS sequence"/>
</dbReference>
<protein>
    <recommendedName>
        <fullName evidence="7">Retrotransposon hot spot (RHS) protein</fullName>
    </recommendedName>
</protein>
<sequence>MAGRGRRVRQDECGSAREPPLSRARVESVPGPRWTLNSDVADALLRGARAPDNVMLLSECLERVRHRGTDIDGDVRMDVVIQEPEFYIPDDDLREMVLSLPECQTYALVYRAVPLLRRKGITSVRRWGGPDENADAKRAVRDELADERLWNTVCGLLNDAFNAAKDAEARGKVVKSKSEAAVVITGAFESVFEATWGYVESDHVDMPLGLKVFDGTVDGVVVPPVWSFAEVKEISGVDELEVLDLESDGECDMAAEHERKIPAGGRPRVEIFVLTSAMGWPYTKFIPTNVCYVFVRREMVRVWHVVEQRIRMWPNCTHQCPNKPYILLGTPGIGKSFGVGSYLLYELLHYDAAKVPAVAYFVGGCAYIFHKTGAMAGRVVFYEEAKAAVSAMNKITAGNMKIEQAKSGEGEVKRREMDGFIIFDVSGTFVPYSQFLLVRWGCIVLSSPNTKKFAEWKKQNSALPIYINCYSRREIMAFHAFQERCVLRTDEEYVGARNQIESRWTEIRTRIREVGPLPRYIFDKDVFDDRLEEVEKALKSITKIDMERYVEIFFGGKEWIEDGTTHKIIRLVWSSIDGRESYRNYPASVVIAKELISRVAHHFAGASCLLKMLRMPGVDGAVVLEKIGVCAFMYRSVVDEIIGKMKHLPRTGGAARHSVLARVNAADRYAQDHRIVGFGSGTRQQGAKLDRNSLRPRVLYIPDIPNFPVVDGFYFVEAPPEYGGVAGGGGAGGVGWRNWTFVGVQVTKAGKHDTDCGAVASFMRRMEQCIVDWEQLKGQISWEIIYVQGRDSIAINRRQVCKMITTEDRQSDKRVLTDEERRREERAQLLREHQSALAFWETVEQYQVKLDSELATMISRAAEIGERVLVERAGTDVKGRRKAGGKQKCS</sequence>
<dbReference type="Pfam" id="PF24466">
    <property type="entry name" value="DUF7578"/>
    <property type="match status" value="1"/>
</dbReference>
<name>F9WT36_TRYVY</name>
<feature type="region of interest" description="Disordered" evidence="1">
    <location>
        <begin position="1"/>
        <end position="29"/>
    </location>
</feature>
<dbReference type="NCBIfam" id="TIGR01631">
    <property type="entry name" value="Trypano_RHS"/>
    <property type="match status" value="1"/>
</dbReference>
<dbReference type="Pfam" id="PF07999">
    <property type="entry name" value="RHSP"/>
    <property type="match status" value="1"/>
</dbReference>
<dbReference type="VEuPathDB" id="TriTrypDB:TvY486_0035960"/>